<evidence type="ECO:0000313" key="3">
    <source>
        <dbReference type="Proteomes" id="UP000058925"/>
    </source>
</evidence>
<keyword evidence="1" id="KW-0472">Membrane</keyword>
<protein>
    <submittedName>
        <fullName evidence="2">Uncharacterized protein</fullName>
    </submittedName>
</protein>
<dbReference type="RefSeq" id="WP_196816456.1">
    <property type="nucleotide sequence ID" value="NZ_CP012850.1"/>
</dbReference>
<feature type="transmembrane region" description="Helical" evidence="1">
    <location>
        <begin position="286"/>
        <end position="305"/>
    </location>
</feature>
<reference evidence="3" key="1">
    <citation type="submission" date="2015-10" db="EMBL/GenBank/DDBJ databases">
        <title>Niche specialization of a soil ammonia-oxidizing archaeon, Candidatus Nitrosocosmicus oleophilus.</title>
        <authorList>
            <person name="Jung M.-Y."/>
            <person name="Rhee S.-K."/>
        </authorList>
    </citation>
    <scope>NUCLEOTIDE SEQUENCE [LARGE SCALE GENOMIC DNA]</scope>
    <source>
        <strain evidence="3">MY3</strain>
    </source>
</reference>
<feature type="transmembrane region" description="Helical" evidence="1">
    <location>
        <begin position="340"/>
        <end position="361"/>
    </location>
</feature>
<accession>A0A654M3Z9</accession>
<sequence>MAKSEDLSKLREEYIKKSVLTNRIFMLMLGLSILLLLFIILPYYLSLEHLNILKDEKDQFQNDFTRFSSFNNSLVNYYQNYEKIAEPLIDNDFKNISSRINELVLSGLSIYPECDKIIITGDFFKCNIRLMAENEYDYLINNQSKSILSSTFKSVLSNWDINYAPKITLIRQNLLDNYNSIINNSNTIQSTLLISQQLNGVTKTFFEKDVPRETISIFLGNPGNQSIDSLESNQASLKDLLLSFKSNITKIEGDITNTEGLIASIIKRIGDVGTPIGSIALGFEEILVFSPIILAFFYLIFLSVLKDTIRLKKEHIPPGDIVDTINPLLFFSSQSKFLRLILLISPFFVFIVYSALMLSLWARFDPFFIFDAYFWVFAILYTVSGVILIVNIFRVQKEVV</sequence>
<feature type="transmembrane region" description="Helical" evidence="1">
    <location>
        <begin position="373"/>
        <end position="393"/>
    </location>
</feature>
<name>A0A654M3Z9_9ARCH</name>
<dbReference type="GeneID" id="60423052"/>
<dbReference type="AlphaFoldDB" id="A0A654M3Z9"/>
<dbReference type="EMBL" id="CP012850">
    <property type="protein sequence ID" value="ALI37376.1"/>
    <property type="molecule type" value="Genomic_DNA"/>
</dbReference>
<feature type="transmembrane region" description="Helical" evidence="1">
    <location>
        <begin position="24"/>
        <end position="45"/>
    </location>
</feature>
<keyword evidence="3" id="KW-1185">Reference proteome</keyword>
<dbReference type="Proteomes" id="UP000058925">
    <property type="component" value="Chromosome"/>
</dbReference>
<evidence type="ECO:0000313" key="2">
    <source>
        <dbReference type="EMBL" id="ALI37376.1"/>
    </source>
</evidence>
<dbReference type="KEGG" id="taa:NMY3_03191"/>
<organism evidence="2 3">
    <name type="scientific">Candidatus Nitrosocosmicus oleophilus</name>
    <dbReference type="NCBI Taxonomy" id="1353260"/>
    <lineage>
        <taxon>Archaea</taxon>
        <taxon>Nitrososphaerota</taxon>
        <taxon>Nitrososphaeria</taxon>
        <taxon>Nitrososphaerales</taxon>
        <taxon>Nitrososphaeraceae</taxon>
        <taxon>Candidatus Nitrosocosmicus</taxon>
    </lineage>
</organism>
<keyword evidence="1" id="KW-0812">Transmembrane</keyword>
<evidence type="ECO:0000256" key="1">
    <source>
        <dbReference type="SAM" id="Phobius"/>
    </source>
</evidence>
<gene>
    <name evidence="2" type="ORF">NMY3_03191</name>
</gene>
<keyword evidence="1" id="KW-1133">Transmembrane helix</keyword>
<proteinExistence type="predicted"/>